<dbReference type="InterPro" id="IPR001647">
    <property type="entry name" value="HTH_TetR"/>
</dbReference>
<organism evidence="7 8">
    <name type="scientific">Caballeronia sordidicola</name>
    <name type="common">Burkholderia sordidicola</name>
    <dbReference type="NCBI Taxonomy" id="196367"/>
    <lineage>
        <taxon>Bacteria</taxon>
        <taxon>Pseudomonadati</taxon>
        <taxon>Pseudomonadota</taxon>
        <taxon>Betaproteobacteria</taxon>
        <taxon>Burkholderiales</taxon>
        <taxon>Burkholderiaceae</taxon>
        <taxon>Caballeronia</taxon>
    </lineage>
</organism>
<name>A0A226X9F9_CABSO</name>
<feature type="DNA-binding region" description="H-T-H motif" evidence="5">
    <location>
        <begin position="24"/>
        <end position="43"/>
    </location>
</feature>
<evidence type="ECO:0000256" key="4">
    <source>
        <dbReference type="ARBA" id="ARBA00023163"/>
    </source>
</evidence>
<dbReference type="AlphaFoldDB" id="A0A226X9F9"/>
<evidence type="ECO:0000313" key="7">
    <source>
        <dbReference type="EMBL" id="OXC79759.1"/>
    </source>
</evidence>
<dbReference type="PANTHER" id="PTHR47506">
    <property type="entry name" value="TRANSCRIPTIONAL REGULATORY PROTEIN"/>
    <property type="match status" value="1"/>
</dbReference>
<keyword evidence="3 5" id="KW-0238">DNA-binding</keyword>
<dbReference type="InterPro" id="IPR023772">
    <property type="entry name" value="DNA-bd_HTH_TetR-type_CS"/>
</dbReference>
<dbReference type="Proteomes" id="UP000214720">
    <property type="component" value="Unassembled WGS sequence"/>
</dbReference>
<dbReference type="PROSITE" id="PS50977">
    <property type="entry name" value="HTH_TETR_2"/>
    <property type="match status" value="1"/>
</dbReference>
<dbReference type="SUPFAM" id="SSF46689">
    <property type="entry name" value="Homeodomain-like"/>
    <property type="match status" value="1"/>
</dbReference>
<dbReference type="SUPFAM" id="SSF48498">
    <property type="entry name" value="Tetracyclin repressor-like, C-terminal domain"/>
    <property type="match status" value="1"/>
</dbReference>
<evidence type="ECO:0000256" key="2">
    <source>
        <dbReference type="ARBA" id="ARBA00023015"/>
    </source>
</evidence>
<dbReference type="InterPro" id="IPR036271">
    <property type="entry name" value="Tet_transcr_reg_TetR-rel_C_sf"/>
</dbReference>
<accession>A0A226X9F9</accession>
<dbReference type="Gene3D" id="1.10.357.10">
    <property type="entry name" value="Tetracycline Repressor, domain 2"/>
    <property type="match status" value="1"/>
</dbReference>
<proteinExistence type="predicted"/>
<evidence type="ECO:0000259" key="6">
    <source>
        <dbReference type="PROSITE" id="PS50977"/>
    </source>
</evidence>
<dbReference type="PANTHER" id="PTHR47506:SF1">
    <property type="entry name" value="HTH-TYPE TRANSCRIPTIONAL REGULATOR YJDC"/>
    <property type="match status" value="1"/>
</dbReference>
<keyword evidence="1" id="KW-0678">Repressor</keyword>
<evidence type="ECO:0000256" key="5">
    <source>
        <dbReference type="PROSITE-ProRule" id="PRU00335"/>
    </source>
</evidence>
<reference evidence="8" key="1">
    <citation type="submission" date="2017-01" db="EMBL/GenBank/DDBJ databases">
        <title>Genome Analysis of Deinococcus marmoris KOPRI26562.</title>
        <authorList>
            <person name="Kim J.H."/>
            <person name="Oh H.-M."/>
        </authorList>
    </citation>
    <scope>NUCLEOTIDE SEQUENCE [LARGE SCALE GENOMIC DNA]</scope>
    <source>
        <strain evidence="8">PAMC 26633</strain>
    </source>
</reference>
<sequence>MFDRDEALGIATRLFWLKGYDGTSIIDLTEAIGIEAPSLYAAFGSKKELYAAALRHYGEKYQGLVWDKFGAAATARCAANAYLMDSAAALSGSLADVPRGCMATLSAVDGDGDQEIGNLLRAARGVVFGRLKARFERAVSEGDLLDSVDVAGLARFVQNIQSGMSILARDDTDREALEVVAKIAMLGWDGFVNQSADKHG</sequence>
<evidence type="ECO:0000256" key="3">
    <source>
        <dbReference type="ARBA" id="ARBA00023125"/>
    </source>
</evidence>
<keyword evidence="2" id="KW-0805">Transcription regulation</keyword>
<dbReference type="RefSeq" id="WP_256982157.1">
    <property type="nucleotide sequence ID" value="NZ_MTHB01000031.1"/>
</dbReference>
<evidence type="ECO:0000256" key="1">
    <source>
        <dbReference type="ARBA" id="ARBA00022491"/>
    </source>
</evidence>
<comment type="caution">
    <text evidence="7">The sequence shown here is derived from an EMBL/GenBank/DDBJ whole genome shotgun (WGS) entry which is preliminary data.</text>
</comment>
<dbReference type="EMBL" id="MTHB01000031">
    <property type="protein sequence ID" value="OXC79759.1"/>
    <property type="molecule type" value="Genomic_DNA"/>
</dbReference>
<dbReference type="PROSITE" id="PS01081">
    <property type="entry name" value="HTH_TETR_1"/>
    <property type="match status" value="1"/>
</dbReference>
<dbReference type="Pfam" id="PF00440">
    <property type="entry name" value="TetR_N"/>
    <property type="match status" value="1"/>
</dbReference>
<gene>
    <name evidence="7" type="ORF">BSU04_04995</name>
</gene>
<protein>
    <submittedName>
        <fullName evidence="7">Transcriptional regulator, TetR family</fullName>
    </submittedName>
</protein>
<keyword evidence="4" id="KW-0804">Transcription</keyword>
<dbReference type="GO" id="GO:0003677">
    <property type="term" value="F:DNA binding"/>
    <property type="evidence" value="ECO:0007669"/>
    <property type="project" value="UniProtKB-UniRule"/>
</dbReference>
<evidence type="ECO:0000313" key="8">
    <source>
        <dbReference type="Proteomes" id="UP000214720"/>
    </source>
</evidence>
<feature type="domain" description="HTH tetR-type" evidence="6">
    <location>
        <begin position="1"/>
        <end position="61"/>
    </location>
</feature>
<dbReference type="InterPro" id="IPR009057">
    <property type="entry name" value="Homeodomain-like_sf"/>
</dbReference>
<dbReference type="Gene3D" id="1.10.10.60">
    <property type="entry name" value="Homeodomain-like"/>
    <property type="match status" value="1"/>
</dbReference>